<dbReference type="Proteomes" id="UP001497535">
    <property type="component" value="Unassembled WGS sequence"/>
</dbReference>
<reference evidence="1" key="1">
    <citation type="submission" date="2023-11" db="EMBL/GenBank/DDBJ databases">
        <authorList>
            <person name="Poullet M."/>
        </authorList>
    </citation>
    <scope>NUCLEOTIDE SEQUENCE</scope>
    <source>
        <strain evidence="1">E1834</strain>
    </source>
</reference>
<keyword evidence="2" id="KW-1185">Reference proteome</keyword>
<dbReference type="EMBL" id="CAVMJV010000001">
    <property type="protein sequence ID" value="CAK5008382.1"/>
    <property type="molecule type" value="Genomic_DNA"/>
</dbReference>
<proteinExistence type="predicted"/>
<gene>
    <name evidence="1" type="ORF">MENTE1834_LOCUS1040</name>
</gene>
<organism evidence="1 2">
    <name type="scientific">Meloidogyne enterolobii</name>
    <name type="common">Root-knot nematode worm</name>
    <name type="synonym">Meloidogyne mayaguensis</name>
    <dbReference type="NCBI Taxonomy" id="390850"/>
    <lineage>
        <taxon>Eukaryota</taxon>
        <taxon>Metazoa</taxon>
        <taxon>Ecdysozoa</taxon>
        <taxon>Nematoda</taxon>
        <taxon>Chromadorea</taxon>
        <taxon>Rhabditida</taxon>
        <taxon>Tylenchina</taxon>
        <taxon>Tylenchomorpha</taxon>
        <taxon>Tylenchoidea</taxon>
        <taxon>Meloidogynidae</taxon>
        <taxon>Meloidogyninae</taxon>
        <taxon>Meloidogyne</taxon>
    </lineage>
</organism>
<comment type="caution">
    <text evidence="1">The sequence shown here is derived from an EMBL/GenBank/DDBJ whole genome shotgun (WGS) entry which is preliminary data.</text>
</comment>
<sequence length="219" mass="25250">MVTTNKNIILIKQDKQQHLAASCSPIASLETALNEFTKLNIEGDCKIQATCKTMRRTGFHYYNYNKCRFSPYQIPKSNIEAIRKYLCSLVIKQSNKDNFDQDLLVNIQLKGCDFYGRSLQKNIFNITKKQQALPCWLQHNKKRSLIWRKSKEEENLKEENFSSSSSTSSVPVGVEIDNHLQETEEKPTDLGLTELSDYFQHFVCLCSPKMSDLAQSMYA</sequence>
<accession>A0ACB0XM25</accession>
<evidence type="ECO:0000313" key="2">
    <source>
        <dbReference type="Proteomes" id="UP001497535"/>
    </source>
</evidence>
<evidence type="ECO:0000313" key="1">
    <source>
        <dbReference type="EMBL" id="CAK5008382.1"/>
    </source>
</evidence>
<name>A0ACB0XM25_MELEN</name>
<protein>
    <submittedName>
        <fullName evidence="1">Uncharacterized protein</fullName>
    </submittedName>
</protein>